<dbReference type="AlphaFoldDB" id="A0AAD9ULF1"/>
<feature type="compositionally biased region" description="Basic and acidic residues" evidence="1">
    <location>
        <begin position="906"/>
        <end position="915"/>
    </location>
</feature>
<evidence type="ECO:0000256" key="1">
    <source>
        <dbReference type="SAM" id="MobiDB-lite"/>
    </source>
</evidence>
<feature type="compositionally biased region" description="Basic and acidic residues" evidence="1">
    <location>
        <begin position="96"/>
        <end position="111"/>
    </location>
</feature>
<feature type="compositionally biased region" description="Basic and acidic residues" evidence="1">
    <location>
        <begin position="564"/>
        <end position="573"/>
    </location>
</feature>
<feature type="compositionally biased region" description="Polar residues" evidence="1">
    <location>
        <begin position="718"/>
        <end position="728"/>
    </location>
</feature>
<feature type="compositionally biased region" description="Low complexity" evidence="1">
    <location>
        <begin position="358"/>
        <end position="370"/>
    </location>
</feature>
<feature type="region of interest" description="Disordered" evidence="1">
    <location>
        <begin position="316"/>
        <end position="736"/>
    </location>
</feature>
<feature type="compositionally biased region" description="Pro residues" evidence="1">
    <location>
        <begin position="371"/>
        <end position="382"/>
    </location>
</feature>
<feature type="region of interest" description="Disordered" evidence="1">
    <location>
        <begin position="853"/>
        <end position="974"/>
    </location>
</feature>
<dbReference type="Proteomes" id="UP001209878">
    <property type="component" value="Unassembled WGS sequence"/>
</dbReference>
<feature type="compositionally biased region" description="Basic and acidic residues" evidence="1">
    <location>
        <begin position="199"/>
        <end position="222"/>
    </location>
</feature>
<name>A0AAD9ULF1_RIDPI</name>
<comment type="caution">
    <text evidence="2">The sequence shown here is derived from an EMBL/GenBank/DDBJ whole genome shotgun (WGS) entry which is preliminary data.</text>
</comment>
<dbReference type="EMBL" id="JAODUO010000006">
    <property type="protein sequence ID" value="KAK2193808.1"/>
    <property type="molecule type" value="Genomic_DNA"/>
</dbReference>
<protein>
    <submittedName>
        <fullName evidence="2">Uncharacterized protein</fullName>
    </submittedName>
</protein>
<feature type="compositionally biased region" description="Acidic residues" evidence="1">
    <location>
        <begin position="1010"/>
        <end position="1020"/>
    </location>
</feature>
<feature type="compositionally biased region" description="Basic and acidic residues" evidence="1">
    <location>
        <begin position="442"/>
        <end position="451"/>
    </location>
</feature>
<feature type="region of interest" description="Disordered" evidence="1">
    <location>
        <begin position="1001"/>
        <end position="1020"/>
    </location>
</feature>
<organism evidence="2 3">
    <name type="scientific">Ridgeia piscesae</name>
    <name type="common">Tubeworm</name>
    <dbReference type="NCBI Taxonomy" id="27915"/>
    <lineage>
        <taxon>Eukaryota</taxon>
        <taxon>Metazoa</taxon>
        <taxon>Spiralia</taxon>
        <taxon>Lophotrochozoa</taxon>
        <taxon>Annelida</taxon>
        <taxon>Polychaeta</taxon>
        <taxon>Sedentaria</taxon>
        <taxon>Canalipalpata</taxon>
        <taxon>Sabellida</taxon>
        <taxon>Siboglinidae</taxon>
        <taxon>Ridgeia</taxon>
    </lineage>
</organism>
<feature type="compositionally biased region" description="Polar residues" evidence="1">
    <location>
        <begin position="511"/>
        <end position="546"/>
    </location>
</feature>
<feature type="compositionally biased region" description="Basic and acidic residues" evidence="1">
    <location>
        <begin position="926"/>
        <end position="938"/>
    </location>
</feature>
<feature type="compositionally biased region" description="Acidic residues" evidence="1">
    <location>
        <begin position="750"/>
        <end position="766"/>
    </location>
</feature>
<gene>
    <name evidence="2" type="ORF">NP493_5g09026</name>
</gene>
<reference evidence="2" key="1">
    <citation type="journal article" date="2023" name="Mol. Biol. Evol.">
        <title>Third-Generation Sequencing Reveals the Adaptive Role of the Epigenome in Three Deep-Sea Polychaetes.</title>
        <authorList>
            <person name="Perez M."/>
            <person name="Aroh O."/>
            <person name="Sun Y."/>
            <person name="Lan Y."/>
            <person name="Juniper S.K."/>
            <person name="Young C.R."/>
            <person name="Angers B."/>
            <person name="Qian P.Y."/>
        </authorList>
    </citation>
    <scope>NUCLEOTIDE SEQUENCE</scope>
    <source>
        <strain evidence="2">R07B-5</strain>
    </source>
</reference>
<evidence type="ECO:0000313" key="2">
    <source>
        <dbReference type="EMBL" id="KAK2193808.1"/>
    </source>
</evidence>
<feature type="compositionally biased region" description="Polar residues" evidence="1">
    <location>
        <begin position="48"/>
        <end position="64"/>
    </location>
</feature>
<evidence type="ECO:0000313" key="3">
    <source>
        <dbReference type="Proteomes" id="UP001209878"/>
    </source>
</evidence>
<keyword evidence="3" id="KW-1185">Reference proteome</keyword>
<feature type="compositionally biased region" description="Basic and acidic residues" evidence="1">
    <location>
        <begin position="623"/>
        <end position="633"/>
    </location>
</feature>
<accession>A0AAD9ULF1</accession>
<feature type="compositionally biased region" description="Polar residues" evidence="1">
    <location>
        <begin position="693"/>
        <end position="703"/>
    </location>
</feature>
<feature type="region of interest" description="Disordered" evidence="1">
    <location>
        <begin position="1"/>
        <end position="264"/>
    </location>
</feature>
<feature type="compositionally biased region" description="Low complexity" evidence="1">
    <location>
        <begin position="188"/>
        <end position="198"/>
    </location>
</feature>
<feature type="region of interest" description="Disordered" evidence="1">
    <location>
        <begin position="750"/>
        <end position="815"/>
    </location>
</feature>
<proteinExistence type="predicted"/>
<sequence>MHEPVLASVFPPYSTRTSGYASDLDVRGSTRSSYGANLAPSIYPSNRYGGSTPASREVSPLSSSRKSRADYSRPSTDYGSRYSKKYDTPDSSYTTKKYDSSDGGYSKKYDSSDSYSRPYVSPSKAYVSPKMYGSGVGSVGGSSTAYSPTTSAKPREYSLTPFSSRRTTRSSDVSLTPYTSRLGRSLSTEPTTTATTRPAPERQTSRESLDSSEPPRRTRSVDFDVSSDSANEPDGGNQDPNVRFLTSRATSPMDPDRDYRVARPIHRSKRRILIARTKTKVYPARVYKRRRDRPVTTTLAIQVDCDELDKFAGRVRRRKERQSYGSRSSANYAPKYAGVGTAYSGKPASTSSRKESATDATTPDTPSAKPLSPPLSPPPKTPTSPTLVEQTRSMWQKRDTERKKKKQEKPILPKQSSFKNRSRLRSSAADDSVFGGDDTDALAERESARDFETDDDAMGTLPQQSNFYSARKKQQLNQHLAAKAAKSTIIPLTPENLNLKESIDKVKSWKKQLQQSPPESPGPRQQSTEGFASSKSKSIARQLSRGSSREEPLVSPPPSSANSQRDRRTDRRMFAGVPQFPNETETDVTEDERPLSMPTSAASPAPRRRLLHKERSPSPYDNLAEREDLERRRPPPPRVIIDGQPVSPEPCPDSRRRGRAYLNKGNESVNFADVSSMASEEDEEKPALGRSPSIESMETQANGSLPRRDLYEPARSVDSLTTSPSEYTGRQPGVFIGGVRDIDSLLDFTETEDDFDFSDEEDDADESDYRGQDSASRHNQTSTTTGVLSPVREEGFHYGPNHRPASAGSLTPPERLQASNTLSHWTNEIIYICDMTDIDDWLGEDNETYRATVPEPVQHQSRPPPLTLEIPTSPIDLQGSSESLLDTPVPETPDRPLAPVQAFSSQKDEHQEPRPARQTQSMEQLDTLRSRSTEHEADPGSPLKTPAQKSRRRGRQGSNMTKSAGNLDDLDNLLDNISSSSMKKKAKGRDKDAFELFSRRSKSKLRQETESECEPQTEGVDEVDDAGLCVPTARLVDVTYDSLKRTPTPDADYSAAAVQEALRLQDTEGEVNIGELLRLCEKKRPVLPPWKQDQEDRQFTGYVDLSEMLTHMEVDVRKIGAACRMDTPKGA</sequence>
<feature type="compositionally biased region" description="Polar residues" evidence="1">
    <location>
        <begin position="773"/>
        <end position="787"/>
    </location>
</feature>